<keyword evidence="1" id="KW-0560">Oxidoreductase</keyword>
<dbReference type="Gene3D" id="3.40.50.970">
    <property type="match status" value="1"/>
</dbReference>
<dbReference type="CDD" id="cd03375">
    <property type="entry name" value="TPP_OGFOR"/>
    <property type="match status" value="1"/>
</dbReference>
<gene>
    <name evidence="3" type="ORF">IAC51_03030</name>
</gene>
<dbReference type="GO" id="GO:0030976">
    <property type="term" value="F:thiamine pyrophosphate binding"/>
    <property type="evidence" value="ECO:0007669"/>
    <property type="project" value="InterPro"/>
</dbReference>
<dbReference type="InterPro" id="IPR011766">
    <property type="entry name" value="TPP_enzyme_TPP-bd"/>
</dbReference>
<comment type="caution">
    <text evidence="3">The sequence shown here is derived from an EMBL/GenBank/DDBJ whole genome shotgun (WGS) entry which is preliminary data.</text>
</comment>
<evidence type="ECO:0000259" key="2">
    <source>
        <dbReference type="Pfam" id="PF02775"/>
    </source>
</evidence>
<reference evidence="3" key="1">
    <citation type="submission" date="2020-10" db="EMBL/GenBank/DDBJ databases">
        <authorList>
            <person name="Gilroy R."/>
        </authorList>
    </citation>
    <scope>NUCLEOTIDE SEQUENCE</scope>
    <source>
        <strain evidence="3">3924</strain>
    </source>
</reference>
<dbReference type="PANTHER" id="PTHR48084">
    <property type="entry name" value="2-OXOGLUTARATE OXIDOREDUCTASE SUBUNIT KORB-RELATED"/>
    <property type="match status" value="1"/>
</dbReference>
<protein>
    <submittedName>
        <fullName evidence="3">2-oxoglutarate oxidoreductase</fullName>
    </submittedName>
</protein>
<accession>A0A940IEG5</accession>
<dbReference type="GO" id="GO:0016625">
    <property type="term" value="F:oxidoreductase activity, acting on the aldehyde or oxo group of donors, iron-sulfur protein as acceptor"/>
    <property type="evidence" value="ECO:0007669"/>
    <property type="project" value="UniProtKB-ARBA"/>
</dbReference>
<evidence type="ECO:0000313" key="3">
    <source>
        <dbReference type="EMBL" id="MBO8439604.1"/>
    </source>
</evidence>
<dbReference type="PANTHER" id="PTHR48084:SF3">
    <property type="entry name" value="SUBUNIT OF PYRUVATE:FLAVODOXIN OXIDOREDUCTASE"/>
    <property type="match status" value="1"/>
</dbReference>
<feature type="domain" description="Thiamine pyrophosphate enzyme TPP-binding" evidence="2">
    <location>
        <begin position="67"/>
        <end position="217"/>
    </location>
</feature>
<dbReference type="InterPro" id="IPR029061">
    <property type="entry name" value="THDP-binding"/>
</dbReference>
<dbReference type="SUPFAM" id="SSF52518">
    <property type="entry name" value="Thiamin diphosphate-binding fold (THDP-binding)"/>
    <property type="match status" value="1"/>
</dbReference>
<dbReference type="InterPro" id="IPR051457">
    <property type="entry name" value="2-oxoacid:Fd_oxidoreductase"/>
</dbReference>
<dbReference type="AlphaFoldDB" id="A0A940IEG5"/>
<dbReference type="GO" id="GO:0045333">
    <property type="term" value="P:cellular respiration"/>
    <property type="evidence" value="ECO:0007669"/>
    <property type="project" value="UniProtKB-ARBA"/>
</dbReference>
<dbReference type="Pfam" id="PF02775">
    <property type="entry name" value="TPP_enzyme_C"/>
    <property type="match status" value="1"/>
</dbReference>
<proteinExistence type="predicted"/>
<organism evidence="3 4">
    <name type="scientific">Candidatus Aphodosoma intestinipullorum</name>
    <dbReference type="NCBI Taxonomy" id="2840674"/>
    <lineage>
        <taxon>Bacteria</taxon>
        <taxon>Pseudomonadati</taxon>
        <taxon>Bacteroidota</taxon>
        <taxon>Bacteroidia</taxon>
        <taxon>Bacteroidales</taxon>
        <taxon>Candidatus Aphodosoma</taxon>
    </lineage>
</organism>
<reference evidence="3" key="2">
    <citation type="journal article" date="2021" name="PeerJ">
        <title>Extensive microbial diversity within the chicken gut microbiome revealed by metagenomics and culture.</title>
        <authorList>
            <person name="Gilroy R."/>
            <person name="Ravi A."/>
            <person name="Getino M."/>
            <person name="Pursley I."/>
            <person name="Horton D.L."/>
            <person name="Alikhan N.F."/>
            <person name="Baker D."/>
            <person name="Gharbi K."/>
            <person name="Hall N."/>
            <person name="Watson M."/>
            <person name="Adriaenssens E.M."/>
            <person name="Foster-Nyarko E."/>
            <person name="Jarju S."/>
            <person name="Secka A."/>
            <person name="Antonio M."/>
            <person name="Oren A."/>
            <person name="Chaudhuri R.R."/>
            <person name="La Ragione R."/>
            <person name="Hildebrand F."/>
            <person name="Pallen M.J."/>
        </authorList>
    </citation>
    <scope>NUCLEOTIDE SEQUENCE</scope>
    <source>
        <strain evidence="3">3924</strain>
    </source>
</reference>
<evidence type="ECO:0000313" key="4">
    <source>
        <dbReference type="Proteomes" id="UP000712007"/>
    </source>
</evidence>
<dbReference type="Proteomes" id="UP000712007">
    <property type="component" value="Unassembled WGS sequence"/>
</dbReference>
<dbReference type="EMBL" id="JADIMV010000051">
    <property type="protein sequence ID" value="MBO8439604.1"/>
    <property type="molecule type" value="Genomic_DNA"/>
</dbReference>
<dbReference type="GO" id="GO:0044281">
    <property type="term" value="P:small molecule metabolic process"/>
    <property type="evidence" value="ECO:0007669"/>
    <property type="project" value="UniProtKB-ARBA"/>
</dbReference>
<evidence type="ECO:0000256" key="1">
    <source>
        <dbReference type="ARBA" id="ARBA00023002"/>
    </source>
</evidence>
<sequence length="263" mass="28925">MTTKDIIKPENLVYGKTKLLTDNVMHYCPGCSHGVIHKLIAEVIEEMGIQDRTVGVAPVGCAVFAYNYIDVDWQEAAHGRAPALATALKRLNPENVVFTYQGDGDLAAIGTAETIHACNRGENIVIFFVNNAIYGMTGGQMAPTTLEGMKTATCPYGRNTDIYGFPLKISELLAKLDGTCYVTRQSTHKTANIVRAKKAIRKAFENSMAGKGTSVVEFVSHCNTGWKMSPVQANAWMEEHMFAKYPLGDLKDTEKKHYEEPAK</sequence>
<name>A0A940IEG5_9BACT</name>